<dbReference type="Proteomes" id="UP000515734">
    <property type="component" value="Chromosome"/>
</dbReference>
<protein>
    <submittedName>
        <fullName evidence="1">Uncharacterized protein</fullName>
    </submittedName>
</protein>
<sequence length="54" mass="5784">MIDGPALRWGIPIDRVEIKDVVLPDFMKRSDTDGQAALTASLSGHIVCTDAVST</sequence>
<proteinExistence type="predicted"/>
<evidence type="ECO:0000313" key="2">
    <source>
        <dbReference type="Proteomes" id="UP000515734"/>
    </source>
</evidence>
<organism evidence="1 2">
    <name type="scientific">Mycolicibacterium litorale</name>
    <dbReference type="NCBI Taxonomy" id="758802"/>
    <lineage>
        <taxon>Bacteria</taxon>
        <taxon>Bacillati</taxon>
        <taxon>Actinomycetota</taxon>
        <taxon>Actinomycetes</taxon>
        <taxon>Mycobacteriales</taxon>
        <taxon>Mycobacteriaceae</taxon>
        <taxon>Mycolicibacterium</taxon>
    </lineage>
</organism>
<reference evidence="1 2" key="1">
    <citation type="submission" date="2020-07" db="EMBL/GenBank/DDBJ databases">
        <title>Complete genome sequence of Mycolicibacterium litorale like strain isolated from cardiac implantable electronic device infection.</title>
        <authorList>
            <person name="Fukano H."/>
            <person name="Miyama H."/>
            <person name="Hoshino Y."/>
        </authorList>
    </citation>
    <scope>NUCLEOTIDE SEQUENCE [LARGE SCALE GENOMIC DNA]</scope>
    <source>
        <strain evidence="1 2">NIIDNTM18</strain>
    </source>
</reference>
<evidence type="ECO:0000313" key="1">
    <source>
        <dbReference type="EMBL" id="BCI52232.1"/>
    </source>
</evidence>
<accession>A0A6S6P222</accession>
<dbReference type="AlphaFoldDB" id="A0A6S6P222"/>
<gene>
    <name evidence="1" type="ORF">NIIDNTM18_15100</name>
</gene>
<name>A0A6S6P222_9MYCO</name>
<dbReference type="EMBL" id="AP023287">
    <property type="protein sequence ID" value="BCI52232.1"/>
    <property type="molecule type" value="Genomic_DNA"/>
</dbReference>